<organism evidence="1 2">
    <name type="scientific">Lutimaribacter degradans</name>
    <dbReference type="NCBI Taxonomy" id="2945989"/>
    <lineage>
        <taxon>Bacteria</taxon>
        <taxon>Pseudomonadati</taxon>
        <taxon>Pseudomonadota</taxon>
        <taxon>Alphaproteobacteria</taxon>
        <taxon>Rhodobacterales</taxon>
        <taxon>Roseobacteraceae</taxon>
        <taxon>Lutimaribacter</taxon>
    </lineage>
</organism>
<proteinExistence type="predicted"/>
<sequence>MPRVERLLALAVLVLISAAAARDAFDRWVDATVLPPTLVAQSVEIRDRSGQLLRAYPVENGRWRLGARSDQVDPTYLEMLFAYEDRRFASHAGVDLLGLLRAAGQAVGHGRVVSGGSTLTMQVARLLENSGTGAWRGKLRQIRVALALERQIGKDEILSLYLTLAPFGGNIEGVRAATLAWFGKEPARLTPAQAALLIALPQSPEARRPDRHHRAATRARDRVLARMVGAGVLSPYAASAARSEPVPASRRPFPMLAPHLGDRLHMEDPTAPRHDVTVDAQVQRGMEDLARGAVAGQPARLSVAILVADHRTGEVLASVGSPDYAAERRQGFVDMTRALRSPGSTLKPLIYALGFDQGLAHPQTLIADRPTDFGGYAPQNFDGGFRGELTVERALQLSLNVPAVAMMQAVGPARLVAAMERAGAQPVIPGGRPGLAVALGGVGVSLRDLVQIYAGIANGGRAVGLRSRDGPTKSRRLTTARAAWSVGHVLAGLAPPPGSPNLRLAYKTGTSYGYRDAWAVGYDGRHVVGVWMGRADGTPVPGAFGGELAAPVLFRAFTRLKPRIDPLPPPPADALLVSTDRLPAPLQRFRGRDAAFAPDENAPKLAFPPDGARLALEGGNLVIKLRDGIAPFTVLANGNPMQTGARRREITLPAPGPGFVTLSVIDAHGRAARARIRVD</sequence>
<name>A0ACC5ZW47_9RHOB</name>
<comment type="caution">
    <text evidence="1">The sequence shown here is derived from an EMBL/GenBank/DDBJ whole genome shotgun (WGS) entry which is preliminary data.</text>
</comment>
<evidence type="ECO:0000313" key="1">
    <source>
        <dbReference type="EMBL" id="MCM2562583.1"/>
    </source>
</evidence>
<dbReference type="EMBL" id="JAMQGO010000006">
    <property type="protein sequence ID" value="MCM2562583.1"/>
    <property type="molecule type" value="Genomic_DNA"/>
</dbReference>
<evidence type="ECO:0000313" key="2">
    <source>
        <dbReference type="Proteomes" id="UP001203036"/>
    </source>
</evidence>
<gene>
    <name evidence="1" type="primary">pbpC</name>
    <name evidence="1" type="ORF">M8744_10560</name>
</gene>
<dbReference type="Proteomes" id="UP001203036">
    <property type="component" value="Unassembled WGS sequence"/>
</dbReference>
<accession>A0ACC5ZW47</accession>
<protein>
    <submittedName>
        <fullName evidence="1">Penicillin-binding protein 1C</fullName>
    </submittedName>
</protein>
<keyword evidence="2" id="KW-1185">Reference proteome</keyword>
<reference evidence="1" key="1">
    <citation type="submission" date="2022-06" db="EMBL/GenBank/DDBJ databases">
        <title>Lutimaribacter sp. EGI FJ00013, a novel bacterium isolated from a salt lake sediment enrichment.</title>
        <authorList>
            <person name="Gao L."/>
            <person name="Fang B.-Z."/>
            <person name="Li W.-J."/>
        </authorList>
    </citation>
    <scope>NUCLEOTIDE SEQUENCE</scope>
    <source>
        <strain evidence="1">EGI FJ00013</strain>
    </source>
</reference>